<feature type="binding site" evidence="15">
    <location>
        <position position="114"/>
    </location>
    <ligand>
        <name>DNA</name>
        <dbReference type="ChEBI" id="CHEBI:16991"/>
    </ligand>
</feature>
<dbReference type="NCBIfam" id="NF002211">
    <property type="entry name" value="PRK01103.1"/>
    <property type="match status" value="1"/>
</dbReference>
<sequence length="275" mass="30477">MPELPEVETTLRGISPHIHGQTVANTIIRQPKLRWRIPDDLAHTLAGQTVLECTRRAKYLLIRFATGIVLIHLGMSGSLRIFTAGDARISSPDKHDHVDIVFADGTVLRLHDPRRFGAVLWFAGAPEHHPLLAALGPEPLSPQFNADYLYEKLRKQKRAAKLALMDNAVVVGVGNIYANECLFKAGVSPMRAANQITRQECALLVETIQAVLQRAIATGGSTLRDFVNSDGKSGYFQQEYTVYGRHNQPCLQCGDLIHKAVIGQRGTFYCTRCQK</sequence>
<dbReference type="Proteomes" id="UP000829756">
    <property type="component" value="Chromosome"/>
</dbReference>
<dbReference type="GO" id="GO:0008270">
    <property type="term" value="F:zinc ion binding"/>
    <property type="evidence" value="ECO:0007669"/>
    <property type="project" value="UniProtKB-UniRule"/>
</dbReference>
<evidence type="ECO:0000259" key="17">
    <source>
        <dbReference type="PROSITE" id="PS51068"/>
    </source>
</evidence>
<dbReference type="SUPFAM" id="SSF57716">
    <property type="entry name" value="Glucocorticoid receptor-like (DNA-binding domain)"/>
    <property type="match status" value="1"/>
</dbReference>
<evidence type="ECO:0000259" key="16">
    <source>
        <dbReference type="PROSITE" id="PS51066"/>
    </source>
</evidence>
<keyword evidence="4 15" id="KW-0479">Metal-binding</keyword>
<dbReference type="FunFam" id="1.10.8.50:FF:000003">
    <property type="entry name" value="Formamidopyrimidine-DNA glycosylase"/>
    <property type="match status" value="1"/>
</dbReference>
<organism evidence="19 21">
    <name type="scientific">Uruburuella suis</name>
    <dbReference type="NCBI Taxonomy" id="252130"/>
    <lineage>
        <taxon>Bacteria</taxon>
        <taxon>Pseudomonadati</taxon>
        <taxon>Pseudomonadota</taxon>
        <taxon>Betaproteobacteria</taxon>
        <taxon>Neisseriales</taxon>
        <taxon>Neisseriaceae</taxon>
        <taxon>Uruburuella</taxon>
    </lineage>
</organism>
<dbReference type="HAMAP" id="MF_00103">
    <property type="entry name" value="Fapy_DNA_glycosyl"/>
    <property type="match status" value="1"/>
</dbReference>
<feature type="domain" description="FPG-type" evidence="16">
    <location>
        <begin position="241"/>
        <end position="275"/>
    </location>
</feature>
<feature type="active site" description="Proton donor" evidence="15">
    <location>
        <position position="3"/>
    </location>
</feature>
<dbReference type="GO" id="GO:0140078">
    <property type="term" value="F:class I DNA-(apurinic or apyrimidinic site) endonuclease activity"/>
    <property type="evidence" value="ECO:0007669"/>
    <property type="project" value="UniProtKB-EC"/>
</dbReference>
<evidence type="ECO:0000256" key="10">
    <source>
        <dbReference type="ARBA" id="ARBA00023204"/>
    </source>
</evidence>
<dbReference type="CDD" id="cd08966">
    <property type="entry name" value="EcFpg-like_N"/>
    <property type="match status" value="1"/>
</dbReference>
<reference evidence="19" key="2">
    <citation type="submission" date="2021-12" db="EMBL/GenBank/DDBJ databases">
        <authorList>
            <person name="Veyrier F.J."/>
        </authorList>
    </citation>
    <scope>NUCLEOTIDE SEQUENCE</scope>
    <source>
        <strain evidence="19">1258/02</strain>
    </source>
</reference>
<reference evidence="18 20" key="1">
    <citation type="submission" date="2019-03" db="EMBL/GenBank/DDBJ databases">
        <title>Genomic Encyclopedia of Type Strains, Phase IV (KMG-IV): sequencing the most valuable type-strain genomes for metagenomic binning, comparative biology and taxonomic classification.</title>
        <authorList>
            <person name="Goeker M."/>
        </authorList>
    </citation>
    <scope>NUCLEOTIDE SEQUENCE [LARGE SCALE GENOMIC DNA]</scope>
    <source>
        <strain evidence="18 20">DSM 17474</strain>
    </source>
</reference>
<dbReference type="PANTHER" id="PTHR22993:SF9">
    <property type="entry name" value="FORMAMIDOPYRIMIDINE-DNA GLYCOSYLASE"/>
    <property type="match status" value="1"/>
</dbReference>
<keyword evidence="13 15" id="KW-0326">Glycosidase</keyword>
<reference evidence="19" key="3">
    <citation type="journal article" date="2022" name="Res Sq">
        <title>Evolution of multicellular longitudinally dividing oral cavity symbionts (Neisseriaceae).</title>
        <authorList>
            <person name="Nyongesa S."/>
            <person name="Weber P."/>
            <person name="Bernet E."/>
            <person name="Pullido F."/>
            <person name="Nieckarz M."/>
            <person name="Delaby M."/>
            <person name="Nieves C."/>
            <person name="Viehboeck T."/>
            <person name="Krause N."/>
            <person name="Rivera-Millot A."/>
            <person name="Nakamura A."/>
            <person name="Vischer N."/>
            <person name="VanNieuwenhze M."/>
            <person name="Brun Y."/>
            <person name="Cava F."/>
            <person name="Bulgheresi S."/>
            <person name="Veyrier F."/>
        </authorList>
    </citation>
    <scope>NUCLEOTIDE SEQUENCE</scope>
    <source>
        <strain evidence="19">1258/02</strain>
    </source>
</reference>
<comment type="catalytic activity">
    <reaction evidence="14 15">
        <text>2'-deoxyribonucleotide-(2'-deoxyribose 5'-phosphate)-2'-deoxyribonucleotide-DNA = a 3'-end 2'-deoxyribonucleotide-(2,3-dehydro-2,3-deoxyribose 5'-phosphate)-DNA + a 5'-end 5'-phospho-2'-deoxyribonucleoside-DNA + H(+)</text>
        <dbReference type="Rhea" id="RHEA:66592"/>
        <dbReference type="Rhea" id="RHEA-COMP:13180"/>
        <dbReference type="Rhea" id="RHEA-COMP:16897"/>
        <dbReference type="Rhea" id="RHEA-COMP:17067"/>
        <dbReference type="ChEBI" id="CHEBI:15378"/>
        <dbReference type="ChEBI" id="CHEBI:136412"/>
        <dbReference type="ChEBI" id="CHEBI:157695"/>
        <dbReference type="ChEBI" id="CHEBI:167181"/>
        <dbReference type="EC" id="4.2.99.18"/>
    </reaction>
</comment>
<evidence type="ECO:0000256" key="4">
    <source>
        <dbReference type="ARBA" id="ARBA00022723"/>
    </source>
</evidence>
<comment type="function">
    <text evidence="15">Involved in base excision repair of DNA damaged by oxidation or by mutagenic agents. Acts as DNA glycosylase that recognizes and removes damaged bases. Has a preference for oxidized purines, such as 7,8-dihydro-8-oxoguanine (8-oxoG). Has AP (apurinic/apyrimidinic) lyase activity and introduces nicks in the DNA strand. Cleaves the DNA backbone by beta-delta elimination to generate a single-strand break at the site of the removed base with both 3'- and 5'-phosphates.</text>
</comment>
<keyword evidence="10 15" id="KW-0234">DNA repair</keyword>
<dbReference type="EMBL" id="SLXE01000024">
    <property type="protein sequence ID" value="TCP02408.1"/>
    <property type="molecule type" value="Genomic_DNA"/>
</dbReference>
<evidence type="ECO:0000313" key="19">
    <source>
        <dbReference type="EMBL" id="UOO78325.1"/>
    </source>
</evidence>
<keyword evidence="12 15" id="KW-0511">Multifunctional enzyme</keyword>
<dbReference type="SMART" id="SM00898">
    <property type="entry name" value="Fapy_DNA_glyco"/>
    <property type="match status" value="1"/>
</dbReference>
<dbReference type="PROSITE" id="PS51066">
    <property type="entry name" value="ZF_FPG_2"/>
    <property type="match status" value="1"/>
</dbReference>
<dbReference type="SUPFAM" id="SSF81624">
    <property type="entry name" value="N-terminal domain of MutM-like DNA repair proteins"/>
    <property type="match status" value="1"/>
</dbReference>
<evidence type="ECO:0000256" key="12">
    <source>
        <dbReference type="ARBA" id="ARBA00023268"/>
    </source>
</evidence>
<dbReference type="FunFam" id="3.20.190.10:FF:000001">
    <property type="entry name" value="Formamidopyrimidine-DNA glycosylase"/>
    <property type="match status" value="1"/>
</dbReference>
<evidence type="ECO:0000256" key="9">
    <source>
        <dbReference type="ARBA" id="ARBA00023125"/>
    </source>
</evidence>
<dbReference type="InterPro" id="IPR000214">
    <property type="entry name" value="Znf_DNA_glyclase/AP_lyase"/>
</dbReference>
<dbReference type="InterPro" id="IPR010979">
    <property type="entry name" value="Ribosomal_uS13-like_H2TH"/>
</dbReference>
<dbReference type="InterPro" id="IPR015887">
    <property type="entry name" value="DNA_glyclase_Znf_dom_DNA_BS"/>
</dbReference>
<dbReference type="Proteomes" id="UP000294721">
    <property type="component" value="Unassembled WGS sequence"/>
</dbReference>
<evidence type="ECO:0000256" key="5">
    <source>
        <dbReference type="ARBA" id="ARBA00022763"/>
    </source>
</evidence>
<dbReference type="PROSITE" id="PS51068">
    <property type="entry name" value="FPG_CAT"/>
    <property type="match status" value="1"/>
</dbReference>
<accession>A0AAE9GV25</accession>
<dbReference type="AlphaFoldDB" id="A0AAE9GV25"/>
<dbReference type="RefSeq" id="WP_132954404.1">
    <property type="nucleotide sequence ID" value="NZ_CALJUB010000208.1"/>
</dbReference>
<evidence type="ECO:0000256" key="8">
    <source>
        <dbReference type="ARBA" id="ARBA00022833"/>
    </source>
</evidence>
<dbReference type="SMART" id="SM01232">
    <property type="entry name" value="H2TH"/>
    <property type="match status" value="1"/>
</dbReference>
<comment type="catalytic activity">
    <reaction evidence="1 15">
        <text>Hydrolysis of DNA containing ring-opened 7-methylguanine residues, releasing 2,6-diamino-4-hydroxy-5-(N-methyl)formamidopyrimidine.</text>
        <dbReference type="EC" id="3.2.2.23"/>
    </reaction>
</comment>
<dbReference type="Pfam" id="PF06831">
    <property type="entry name" value="H2TH"/>
    <property type="match status" value="1"/>
</dbReference>
<dbReference type="Gene3D" id="3.20.190.10">
    <property type="entry name" value="MutM-like, N-terminal"/>
    <property type="match status" value="1"/>
</dbReference>
<feature type="binding site" evidence="15">
    <location>
        <position position="95"/>
    </location>
    <ligand>
        <name>DNA</name>
        <dbReference type="ChEBI" id="CHEBI:16991"/>
    </ligand>
</feature>
<keyword evidence="9 15" id="KW-0238">DNA-binding</keyword>
<name>A0AAE9GV25_9NEIS</name>
<dbReference type="NCBIfam" id="TIGR00577">
    <property type="entry name" value="fpg"/>
    <property type="match status" value="1"/>
</dbReference>
<dbReference type="EC" id="4.2.99.18" evidence="15"/>
<dbReference type="EC" id="3.2.2.23" evidence="15"/>
<dbReference type="GO" id="GO:0003684">
    <property type="term" value="F:damaged DNA binding"/>
    <property type="evidence" value="ECO:0007669"/>
    <property type="project" value="InterPro"/>
</dbReference>
<dbReference type="GO" id="GO:0034039">
    <property type="term" value="F:8-oxo-7,8-dihydroguanine DNA N-glycosylase activity"/>
    <property type="evidence" value="ECO:0007669"/>
    <property type="project" value="TreeGrafter"/>
</dbReference>
<dbReference type="KEGG" id="usu:LVJ78_06195"/>
<feature type="active site" description="Proton donor; for delta-elimination activity" evidence="15">
    <location>
        <position position="265"/>
    </location>
</feature>
<evidence type="ECO:0000313" key="18">
    <source>
        <dbReference type="EMBL" id="TCP02408.1"/>
    </source>
</evidence>
<dbReference type="InterPro" id="IPR035937">
    <property type="entry name" value="FPG_N"/>
</dbReference>
<dbReference type="GO" id="GO:0006284">
    <property type="term" value="P:base-excision repair"/>
    <property type="evidence" value="ECO:0007669"/>
    <property type="project" value="InterPro"/>
</dbReference>
<dbReference type="SUPFAM" id="SSF46946">
    <property type="entry name" value="S13-like H2TH domain"/>
    <property type="match status" value="1"/>
</dbReference>
<keyword evidence="6 15" id="KW-0863">Zinc-finger</keyword>
<comment type="similarity">
    <text evidence="2 15">Belongs to the FPG family.</text>
</comment>
<dbReference type="EMBL" id="CP091507">
    <property type="protein sequence ID" value="UOO78325.1"/>
    <property type="molecule type" value="Genomic_DNA"/>
</dbReference>
<evidence type="ECO:0000256" key="2">
    <source>
        <dbReference type="ARBA" id="ARBA00009409"/>
    </source>
</evidence>
<keyword evidence="5 15" id="KW-0227">DNA damage</keyword>
<evidence type="ECO:0000256" key="13">
    <source>
        <dbReference type="ARBA" id="ARBA00023295"/>
    </source>
</evidence>
<evidence type="ECO:0000313" key="20">
    <source>
        <dbReference type="Proteomes" id="UP000294721"/>
    </source>
</evidence>
<evidence type="ECO:0000256" key="14">
    <source>
        <dbReference type="ARBA" id="ARBA00044632"/>
    </source>
</evidence>
<dbReference type="PANTHER" id="PTHR22993">
    <property type="entry name" value="FORMAMIDOPYRIMIDINE-DNA GLYCOSYLASE"/>
    <property type="match status" value="1"/>
</dbReference>
<comment type="caution">
    <text evidence="15">Lacks conserved residue(s) required for the propagation of feature annotation.</text>
</comment>
<protein>
    <recommendedName>
        <fullName evidence="15">Formamidopyrimidine-DNA glycosylase</fullName>
        <shortName evidence="15">Fapy-DNA glycosylase</shortName>
        <ecNumber evidence="15">3.2.2.23</ecNumber>
    </recommendedName>
    <alternativeName>
        <fullName evidence="15">DNA-(apurinic or apyrimidinic site) lyase MutM</fullName>
        <shortName evidence="15">AP lyase MutM</shortName>
        <ecNumber evidence="15">4.2.99.18</ecNumber>
    </alternativeName>
</protein>
<comment type="cofactor">
    <cofactor evidence="15">
        <name>Zn(2+)</name>
        <dbReference type="ChEBI" id="CHEBI:29105"/>
    </cofactor>
    <text evidence="15">Binds 1 zinc ion per subunit.</text>
</comment>
<dbReference type="Pfam" id="PF01149">
    <property type="entry name" value="Fapy_DNA_glyco"/>
    <property type="match status" value="1"/>
</dbReference>
<keyword evidence="7 15" id="KW-0378">Hydrolase</keyword>
<dbReference type="InterPro" id="IPR012319">
    <property type="entry name" value="FPG_cat"/>
</dbReference>
<feature type="active site" description="Schiff-base intermediate with DNA" evidence="15">
    <location>
        <position position="2"/>
    </location>
</feature>
<evidence type="ECO:0000256" key="6">
    <source>
        <dbReference type="ARBA" id="ARBA00022771"/>
    </source>
</evidence>
<evidence type="ECO:0000313" key="21">
    <source>
        <dbReference type="Proteomes" id="UP000829756"/>
    </source>
</evidence>
<dbReference type="InterPro" id="IPR020629">
    <property type="entry name" value="FPG_Glyclase"/>
</dbReference>
<evidence type="ECO:0000256" key="3">
    <source>
        <dbReference type="ARBA" id="ARBA00011245"/>
    </source>
</evidence>
<evidence type="ECO:0000256" key="15">
    <source>
        <dbReference type="HAMAP-Rule" id="MF_00103"/>
    </source>
</evidence>
<keyword evidence="20" id="KW-1185">Reference proteome</keyword>
<feature type="active site" description="Proton donor; for beta-elimination activity" evidence="15">
    <location>
        <position position="58"/>
    </location>
</feature>
<keyword evidence="11 15" id="KW-0456">Lyase</keyword>
<dbReference type="InterPro" id="IPR015886">
    <property type="entry name" value="H2TH_FPG"/>
</dbReference>
<gene>
    <name evidence="15 19" type="primary">mutM</name>
    <name evidence="15" type="synonym">fpg</name>
    <name evidence="18" type="ORF">EV680_12436</name>
    <name evidence="19" type="ORF">LVJ78_06195</name>
</gene>
<dbReference type="PROSITE" id="PS01242">
    <property type="entry name" value="ZF_FPG_1"/>
    <property type="match status" value="1"/>
</dbReference>
<evidence type="ECO:0000256" key="11">
    <source>
        <dbReference type="ARBA" id="ARBA00023239"/>
    </source>
</evidence>
<feature type="domain" description="Formamidopyrimidine-DNA glycosylase catalytic" evidence="17">
    <location>
        <begin position="2"/>
        <end position="117"/>
    </location>
</feature>
<dbReference type="InterPro" id="IPR010663">
    <property type="entry name" value="Znf_FPG/IleRS"/>
</dbReference>
<proteinExistence type="inferred from homology"/>
<evidence type="ECO:0000256" key="7">
    <source>
        <dbReference type="ARBA" id="ARBA00022801"/>
    </source>
</evidence>
<evidence type="ECO:0000256" key="1">
    <source>
        <dbReference type="ARBA" id="ARBA00001668"/>
    </source>
</evidence>
<comment type="subunit">
    <text evidence="3 15">Monomer.</text>
</comment>
<dbReference type="Gene3D" id="1.10.8.50">
    <property type="match status" value="1"/>
</dbReference>
<keyword evidence="8 15" id="KW-0862">Zinc</keyword>
<dbReference type="Pfam" id="PF06827">
    <property type="entry name" value="zf-FPG_IleRS"/>
    <property type="match status" value="1"/>
</dbReference>